<keyword evidence="2" id="KW-0809">Transit peptide</keyword>
<dbReference type="Pfam" id="PF13041">
    <property type="entry name" value="PPR_2"/>
    <property type="match status" value="3"/>
</dbReference>
<evidence type="ECO:0000256" key="1">
    <source>
        <dbReference type="ARBA" id="ARBA00022737"/>
    </source>
</evidence>
<keyword evidence="5" id="KW-1185">Reference proteome</keyword>
<feature type="repeat" description="PPR" evidence="3">
    <location>
        <begin position="67"/>
        <end position="101"/>
    </location>
</feature>
<comment type="caution">
    <text evidence="4">The sequence shown here is derived from an EMBL/GenBank/DDBJ whole genome shotgun (WGS) entry which is preliminary data.</text>
</comment>
<evidence type="ECO:0000313" key="5">
    <source>
        <dbReference type="Proteomes" id="UP000823388"/>
    </source>
</evidence>
<dbReference type="Proteomes" id="UP000823388">
    <property type="component" value="Chromosome 1K"/>
</dbReference>
<dbReference type="Gene3D" id="1.25.40.10">
    <property type="entry name" value="Tetratricopeptide repeat domain"/>
    <property type="match status" value="4"/>
</dbReference>
<feature type="repeat" description="PPR" evidence="3">
    <location>
        <begin position="269"/>
        <end position="303"/>
    </location>
</feature>
<dbReference type="FunFam" id="1.25.40.10:FF:000344">
    <property type="entry name" value="Pentatricopeptide repeat-containing protein"/>
    <property type="match status" value="1"/>
</dbReference>
<feature type="repeat" description="PPR" evidence="3">
    <location>
        <begin position="168"/>
        <end position="202"/>
    </location>
</feature>
<dbReference type="InterPro" id="IPR002885">
    <property type="entry name" value="PPR_rpt"/>
</dbReference>
<feature type="repeat" description="PPR" evidence="3">
    <location>
        <begin position="36"/>
        <end position="66"/>
    </location>
</feature>
<keyword evidence="1" id="KW-0677">Repeat</keyword>
<evidence type="ECO:0008006" key="6">
    <source>
        <dbReference type="Google" id="ProtNLM"/>
    </source>
</evidence>
<dbReference type="InterPro" id="IPR046960">
    <property type="entry name" value="PPR_At4g14850-like_plant"/>
</dbReference>
<accession>A0A8T0XK31</accession>
<dbReference type="InterPro" id="IPR011990">
    <property type="entry name" value="TPR-like_helical_dom_sf"/>
</dbReference>
<protein>
    <recommendedName>
        <fullName evidence="6">Pentatricopeptide repeat-containing protein</fullName>
    </recommendedName>
</protein>
<dbReference type="PANTHER" id="PTHR24015">
    <property type="entry name" value="OS07G0578800 PROTEIN-RELATED"/>
    <property type="match status" value="1"/>
</dbReference>
<dbReference type="EMBL" id="CM029037">
    <property type="protein sequence ID" value="KAG2659298.1"/>
    <property type="molecule type" value="Genomic_DNA"/>
</dbReference>
<evidence type="ECO:0000256" key="2">
    <source>
        <dbReference type="ARBA" id="ARBA00022946"/>
    </source>
</evidence>
<organism evidence="4 5">
    <name type="scientific">Panicum virgatum</name>
    <name type="common">Blackwell switchgrass</name>
    <dbReference type="NCBI Taxonomy" id="38727"/>
    <lineage>
        <taxon>Eukaryota</taxon>
        <taxon>Viridiplantae</taxon>
        <taxon>Streptophyta</taxon>
        <taxon>Embryophyta</taxon>
        <taxon>Tracheophyta</taxon>
        <taxon>Spermatophyta</taxon>
        <taxon>Magnoliopsida</taxon>
        <taxon>Liliopsida</taxon>
        <taxon>Poales</taxon>
        <taxon>Poaceae</taxon>
        <taxon>PACMAD clade</taxon>
        <taxon>Panicoideae</taxon>
        <taxon>Panicodae</taxon>
        <taxon>Paniceae</taxon>
        <taxon>Panicinae</taxon>
        <taxon>Panicum</taxon>
        <taxon>Panicum sect. Hiantes</taxon>
    </lineage>
</organism>
<reference evidence="4" key="1">
    <citation type="submission" date="2020-05" db="EMBL/GenBank/DDBJ databases">
        <title>WGS assembly of Panicum virgatum.</title>
        <authorList>
            <person name="Lovell J.T."/>
            <person name="Jenkins J."/>
            <person name="Shu S."/>
            <person name="Juenger T.E."/>
            <person name="Schmutz J."/>
        </authorList>
    </citation>
    <scope>NUCLEOTIDE SEQUENCE</scope>
    <source>
        <strain evidence="4">AP13</strain>
    </source>
</reference>
<dbReference type="PANTHER" id="PTHR24015:SF1728">
    <property type="entry name" value="PENTACOTRIPEPTIDE-REPEAT REGION OF PRORP DOMAIN-CONTAINING PROTEIN"/>
    <property type="match status" value="1"/>
</dbReference>
<dbReference type="FunFam" id="1.25.40.10:FF:000242">
    <property type="entry name" value="Pentatricopeptide repeat-containing protein"/>
    <property type="match status" value="1"/>
</dbReference>
<dbReference type="NCBIfam" id="TIGR00756">
    <property type="entry name" value="PPR"/>
    <property type="match status" value="5"/>
</dbReference>
<proteinExistence type="predicted"/>
<dbReference type="Pfam" id="PF01535">
    <property type="entry name" value="PPR"/>
    <property type="match status" value="3"/>
</dbReference>
<feature type="repeat" description="PPR" evidence="3">
    <location>
        <begin position="370"/>
        <end position="404"/>
    </location>
</feature>
<evidence type="ECO:0000313" key="4">
    <source>
        <dbReference type="EMBL" id="KAG2659298.1"/>
    </source>
</evidence>
<gene>
    <name evidence="4" type="ORF">PVAP13_1KG344500</name>
</gene>
<evidence type="ECO:0000256" key="3">
    <source>
        <dbReference type="PROSITE-ProRule" id="PRU00708"/>
    </source>
</evidence>
<dbReference type="GO" id="GO:0003723">
    <property type="term" value="F:RNA binding"/>
    <property type="evidence" value="ECO:0007669"/>
    <property type="project" value="InterPro"/>
</dbReference>
<name>A0A8T0XK31_PANVG</name>
<dbReference type="PROSITE" id="PS51375">
    <property type="entry name" value="PPR"/>
    <property type="match status" value="5"/>
</dbReference>
<dbReference type="GO" id="GO:0009451">
    <property type="term" value="P:RNA modification"/>
    <property type="evidence" value="ECO:0007669"/>
    <property type="project" value="InterPro"/>
</dbReference>
<sequence length="560" mass="59262">MILRRLVSLVLDGSWPRARATAAAHAAAVRAGHAADVFLCNHLIVSYAGCGLLDAARRVFDEMPRRNLVSWSALVSCCTRAGRPDLALELFARMGGAGARPSEHVYASVARSCAALRALSAGAQVHARAVKSGLLGASFVANSIVTMYMKCGCFDEGYGVFRTLAEPTVVSYNAAISGLAASSQPEKCLEVFRLMKLRELRPDRFSYSAALGICSGLGNPNIGAALHCDTVKIGLDVTVFVGNVILDMYSRHGTITEAEQVFLSVQEKDAVTWNTYIAAHSRRGGHAEALMLFKDMVGANVRPDDFTYASVLAACAELSLIRHGGQVHCRLIRSRGDADVAVGNAVISMYTRCGRMALAVRAFDRLRGRNLRSWNTLISGFGKQGRAGEAIETFERMKEEEAGVAPDAITFTGLLAACNHAGLVDRGMEYLGSMSGAYGVAPGAEHVSCAADLLGRAGRLEEAEGHVLASSACRDDPVALGSLLAASRVHGDKAGVGARAAGRLLALGGRAVGGRWGGRAVGRRGGRAGGRWGGAAEAWRMLRRGAAWKKDAGRSVVDFR</sequence>
<dbReference type="AlphaFoldDB" id="A0A8T0XK31"/>